<dbReference type="Proteomes" id="UP000824023">
    <property type="component" value="Unassembled WGS sequence"/>
</dbReference>
<reference evidence="2" key="2">
    <citation type="submission" date="2021-04" db="EMBL/GenBank/DDBJ databases">
        <authorList>
            <person name="Gilroy R."/>
        </authorList>
    </citation>
    <scope>NUCLEOTIDE SEQUENCE</scope>
    <source>
        <strain evidence="2">ChiHjej12B11-24981</strain>
    </source>
</reference>
<organism evidence="2 3">
    <name type="scientific">Candidatus Bacteroides merdipullorum</name>
    <dbReference type="NCBI Taxonomy" id="2838474"/>
    <lineage>
        <taxon>Bacteria</taxon>
        <taxon>Pseudomonadati</taxon>
        <taxon>Bacteroidota</taxon>
        <taxon>Bacteroidia</taxon>
        <taxon>Bacteroidales</taxon>
        <taxon>Bacteroidaceae</taxon>
        <taxon>Bacteroides</taxon>
    </lineage>
</organism>
<gene>
    <name evidence="2" type="ORF">H9819_09700</name>
</gene>
<dbReference type="InterPro" id="IPR046878">
    <property type="entry name" value="Big_14"/>
</dbReference>
<protein>
    <recommendedName>
        <fullName evidence="1">Bacterial Ig-like domain-containing protein</fullName>
    </recommendedName>
</protein>
<comment type="caution">
    <text evidence="2">The sequence shown here is derived from an EMBL/GenBank/DDBJ whole genome shotgun (WGS) entry which is preliminary data.</text>
</comment>
<dbReference type="EMBL" id="DXCK01000127">
    <property type="protein sequence ID" value="HIZ02503.1"/>
    <property type="molecule type" value="Genomic_DNA"/>
</dbReference>
<sequence length="140" mass="16714">KNDKDSIRYYILECFLVDVQDLWDEREDTSVVMWMEHSIYGTDVETIHVFVDNPTTTSLTYGRDWHLYRWNGKEWVMPKIKGSDIAWPSDGFDNRKAPSRYWFCFPIGSYYYLSKGKYRICKSFYAGSQRIALSAEFEIR</sequence>
<accession>A0A9D2A576</accession>
<dbReference type="AlphaFoldDB" id="A0A9D2A576"/>
<feature type="non-terminal residue" evidence="2">
    <location>
        <position position="1"/>
    </location>
</feature>
<proteinExistence type="predicted"/>
<evidence type="ECO:0000313" key="2">
    <source>
        <dbReference type="EMBL" id="HIZ02503.1"/>
    </source>
</evidence>
<feature type="domain" description="Bacterial Ig-like" evidence="1">
    <location>
        <begin position="29"/>
        <end position="138"/>
    </location>
</feature>
<dbReference type="Pfam" id="PF20251">
    <property type="entry name" value="Big_14"/>
    <property type="match status" value="1"/>
</dbReference>
<evidence type="ECO:0000259" key="1">
    <source>
        <dbReference type="Pfam" id="PF20251"/>
    </source>
</evidence>
<reference evidence="2" key="1">
    <citation type="journal article" date="2021" name="PeerJ">
        <title>Extensive microbial diversity within the chicken gut microbiome revealed by metagenomics and culture.</title>
        <authorList>
            <person name="Gilroy R."/>
            <person name="Ravi A."/>
            <person name="Getino M."/>
            <person name="Pursley I."/>
            <person name="Horton D.L."/>
            <person name="Alikhan N.F."/>
            <person name="Baker D."/>
            <person name="Gharbi K."/>
            <person name="Hall N."/>
            <person name="Watson M."/>
            <person name="Adriaenssens E.M."/>
            <person name="Foster-Nyarko E."/>
            <person name="Jarju S."/>
            <person name="Secka A."/>
            <person name="Antonio M."/>
            <person name="Oren A."/>
            <person name="Chaudhuri R.R."/>
            <person name="La Ragione R."/>
            <person name="Hildebrand F."/>
            <person name="Pallen M.J."/>
        </authorList>
    </citation>
    <scope>NUCLEOTIDE SEQUENCE</scope>
    <source>
        <strain evidence="2">ChiHjej12B11-24981</strain>
    </source>
</reference>
<name>A0A9D2A576_9BACE</name>
<evidence type="ECO:0000313" key="3">
    <source>
        <dbReference type="Proteomes" id="UP000824023"/>
    </source>
</evidence>